<comment type="caution">
    <text evidence="7">The sequence shown here is derived from an EMBL/GenBank/DDBJ whole genome shotgun (WGS) entry which is preliminary data.</text>
</comment>
<evidence type="ECO:0000256" key="3">
    <source>
        <dbReference type="ARBA" id="ARBA00022989"/>
    </source>
</evidence>
<reference evidence="8" key="1">
    <citation type="journal article" date="2019" name="Int. J. Syst. Evol. Microbiol.">
        <title>The Global Catalogue of Microorganisms (GCM) 10K type strain sequencing project: providing services to taxonomists for standard genome sequencing and annotation.</title>
        <authorList>
            <consortium name="The Broad Institute Genomics Platform"/>
            <consortium name="The Broad Institute Genome Sequencing Center for Infectious Disease"/>
            <person name="Wu L."/>
            <person name="Ma J."/>
        </authorList>
    </citation>
    <scope>NUCLEOTIDE SEQUENCE [LARGE SCALE GENOMIC DNA]</scope>
    <source>
        <strain evidence="8">CGMCC 1.18578</strain>
    </source>
</reference>
<feature type="transmembrane region" description="Helical" evidence="5">
    <location>
        <begin position="84"/>
        <end position="105"/>
    </location>
</feature>
<evidence type="ECO:0000256" key="2">
    <source>
        <dbReference type="ARBA" id="ARBA00022692"/>
    </source>
</evidence>
<evidence type="ECO:0000256" key="1">
    <source>
        <dbReference type="ARBA" id="ARBA00004141"/>
    </source>
</evidence>
<keyword evidence="4 5" id="KW-0472">Membrane</keyword>
<dbReference type="PANTHER" id="PTHR43310">
    <property type="entry name" value="SULFATE TRANSPORTER YBAR-RELATED"/>
    <property type="match status" value="1"/>
</dbReference>
<dbReference type="InterPro" id="IPR052706">
    <property type="entry name" value="Membrane-Transporter-like"/>
</dbReference>
<accession>A0ABW0R4X2</accession>
<proteinExistence type="predicted"/>
<dbReference type="RefSeq" id="WP_378113278.1">
    <property type="nucleotide sequence ID" value="NZ_JBHSNC010000053.1"/>
</dbReference>
<evidence type="ECO:0000313" key="7">
    <source>
        <dbReference type="EMBL" id="MFC5531322.1"/>
    </source>
</evidence>
<name>A0ABW0R4X2_9BACL</name>
<feature type="transmembrane region" description="Helical" evidence="5">
    <location>
        <begin position="171"/>
        <end position="190"/>
    </location>
</feature>
<dbReference type="Proteomes" id="UP001596108">
    <property type="component" value="Unassembled WGS sequence"/>
</dbReference>
<dbReference type="InterPro" id="IPR011547">
    <property type="entry name" value="SLC26A/SulP_dom"/>
</dbReference>
<feature type="domain" description="SLC26A/SulP transporter" evidence="6">
    <location>
        <begin position="13"/>
        <end position="141"/>
    </location>
</feature>
<keyword evidence="2 5" id="KW-0812">Transmembrane</keyword>
<feature type="transmembrane region" description="Helical" evidence="5">
    <location>
        <begin position="43"/>
        <end position="64"/>
    </location>
</feature>
<evidence type="ECO:0000256" key="4">
    <source>
        <dbReference type="ARBA" id="ARBA00023136"/>
    </source>
</evidence>
<organism evidence="7 8">
    <name type="scientific">Cohnella yongneupensis</name>
    <dbReference type="NCBI Taxonomy" id="425006"/>
    <lineage>
        <taxon>Bacteria</taxon>
        <taxon>Bacillati</taxon>
        <taxon>Bacillota</taxon>
        <taxon>Bacilli</taxon>
        <taxon>Bacillales</taxon>
        <taxon>Paenibacillaceae</taxon>
        <taxon>Cohnella</taxon>
    </lineage>
</organism>
<sequence length="393" mass="41743">MNRFREIWLFNWKGDVLSGVTSTLALIPGAIAFSFIAGVSPMVGIYATICLSIALALCGARPAMLTAAAGSMAVLMTPLVKEHGIDYLFAATVLTGIIQLLIGLLRLGRWMDYVPRAVITGFINALAVMILVTQLKYFSGERLPMYAIVIGTLVIIYLWPRVSKPIPSPLVAVIVMTGIMVVAGLQLTTVGDEAPMTAAFPAFHWPDIPFNWHTLGILLPYSLSLALVGYGETLLTQSKIDELLGERTSKDKEMRGQGLGNMAAGLFGGMAGCALVAESIINTKLGGKGRLSNLTAGIVLLLLVVGLGGTVSAIPMAALVGVMLFVSFEIFEWSSLLRVRQIAASETAVMASTALCSVITHNLAIGMLAGIGVHLLLRTMSLKRGVDIDIDIV</sequence>
<evidence type="ECO:0000259" key="6">
    <source>
        <dbReference type="Pfam" id="PF00916"/>
    </source>
</evidence>
<keyword evidence="8" id="KW-1185">Reference proteome</keyword>
<keyword evidence="3 5" id="KW-1133">Transmembrane helix</keyword>
<feature type="transmembrane region" description="Helical" evidence="5">
    <location>
        <begin position="117"/>
        <end position="137"/>
    </location>
</feature>
<dbReference type="Pfam" id="PF00916">
    <property type="entry name" value="Sulfate_transp"/>
    <property type="match status" value="2"/>
</dbReference>
<protein>
    <submittedName>
        <fullName evidence="7">SulP family inorganic anion transporter</fullName>
    </submittedName>
</protein>
<evidence type="ECO:0000313" key="8">
    <source>
        <dbReference type="Proteomes" id="UP001596108"/>
    </source>
</evidence>
<feature type="transmembrane region" description="Helical" evidence="5">
    <location>
        <begin position="298"/>
        <end position="328"/>
    </location>
</feature>
<dbReference type="EMBL" id="JBHSNC010000053">
    <property type="protein sequence ID" value="MFC5531322.1"/>
    <property type="molecule type" value="Genomic_DNA"/>
</dbReference>
<gene>
    <name evidence="7" type="ORF">ACFPQ4_18035</name>
</gene>
<comment type="subcellular location">
    <subcellularLocation>
        <location evidence="1">Membrane</location>
        <topology evidence="1">Multi-pass membrane protein</topology>
    </subcellularLocation>
</comment>
<feature type="transmembrane region" description="Helical" evidence="5">
    <location>
        <begin position="210"/>
        <end position="230"/>
    </location>
</feature>
<feature type="transmembrane region" description="Helical" evidence="5">
    <location>
        <begin position="348"/>
        <end position="377"/>
    </location>
</feature>
<feature type="domain" description="SLC26A/SulP transporter" evidence="6">
    <location>
        <begin position="150"/>
        <end position="353"/>
    </location>
</feature>
<dbReference type="PANTHER" id="PTHR43310:SF1">
    <property type="entry name" value="SULFATE TRANSPORTER YBAR-RELATED"/>
    <property type="match status" value="1"/>
</dbReference>
<evidence type="ECO:0000256" key="5">
    <source>
        <dbReference type="SAM" id="Phobius"/>
    </source>
</evidence>
<feature type="transmembrane region" description="Helical" evidence="5">
    <location>
        <begin position="16"/>
        <end position="36"/>
    </location>
</feature>
<feature type="transmembrane region" description="Helical" evidence="5">
    <location>
        <begin position="143"/>
        <end position="159"/>
    </location>
</feature>